<proteinExistence type="predicted"/>
<accession>A0A9D2LAC3</accession>
<comment type="caution">
    <text evidence="2">The sequence shown here is derived from an EMBL/GenBank/DDBJ whole genome shotgun (WGS) entry which is preliminary data.</text>
</comment>
<reference evidence="2" key="2">
    <citation type="submission" date="2021-04" db="EMBL/GenBank/DDBJ databases">
        <authorList>
            <person name="Gilroy R."/>
        </authorList>
    </citation>
    <scope>NUCLEOTIDE SEQUENCE</scope>
    <source>
        <strain evidence="2">ChiHjej13B12-24818</strain>
    </source>
</reference>
<organism evidence="2 3">
    <name type="scientific">Candidatus Brachybacterium merdavium</name>
    <dbReference type="NCBI Taxonomy" id="2838513"/>
    <lineage>
        <taxon>Bacteria</taxon>
        <taxon>Bacillati</taxon>
        <taxon>Actinomycetota</taxon>
        <taxon>Actinomycetes</taxon>
        <taxon>Micrococcales</taxon>
        <taxon>Dermabacteraceae</taxon>
        <taxon>Brachybacterium</taxon>
    </lineage>
</organism>
<reference evidence="2" key="1">
    <citation type="journal article" date="2021" name="PeerJ">
        <title>Extensive microbial diversity within the chicken gut microbiome revealed by metagenomics and culture.</title>
        <authorList>
            <person name="Gilroy R."/>
            <person name="Ravi A."/>
            <person name="Getino M."/>
            <person name="Pursley I."/>
            <person name="Horton D.L."/>
            <person name="Alikhan N.F."/>
            <person name="Baker D."/>
            <person name="Gharbi K."/>
            <person name="Hall N."/>
            <person name="Watson M."/>
            <person name="Adriaenssens E.M."/>
            <person name="Foster-Nyarko E."/>
            <person name="Jarju S."/>
            <person name="Secka A."/>
            <person name="Antonio M."/>
            <person name="Oren A."/>
            <person name="Chaudhuri R.R."/>
            <person name="La Ragione R."/>
            <person name="Hildebrand F."/>
            <person name="Pallen M.J."/>
        </authorList>
    </citation>
    <scope>NUCLEOTIDE SEQUENCE</scope>
    <source>
        <strain evidence="2">ChiHjej13B12-24818</strain>
    </source>
</reference>
<gene>
    <name evidence="2" type="ORF">H9786_00095</name>
</gene>
<evidence type="ECO:0000313" key="2">
    <source>
        <dbReference type="EMBL" id="HJB08924.1"/>
    </source>
</evidence>
<dbReference type="AlphaFoldDB" id="A0A9D2LAC3"/>
<dbReference type="Pfam" id="PF08808">
    <property type="entry name" value="RES"/>
    <property type="match status" value="1"/>
</dbReference>
<name>A0A9D2LAC3_9MICO</name>
<feature type="domain" description="RES" evidence="1">
    <location>
        <begin position="23"/>
        <end position="167"/>
    </location>
</feature>
<dbReference type="Proteomes" id="UP000823823">
    <property type="component" value="Unassembled WGS sequence"/>
</dbReference>
<evidence type="ECO:0000259" key="1">
    <source>
        <dbReference type="Pfam" id="PF08808"/>
    </source>
</evidence>
<protein>
    <submittedName>
        <fullName evidence="2">RES family NAD+ phosphorylase</fullName>
    </submittedName>
</protein>
<dbReference type="EMBL" id="DWZH01000001">
    <property type="protein sequence ID" value="HJB08924.1"/>
    <property type="molecule type" value="Genomic_DNA"/>
</dbReference>
<sequence length="176" mass="18876">MDDAPAPTVLPGNGALRSVHGIFYRAVDPAFADRALTGSRSIGRYSWPDAPALYLSASREGVAAAMIAHRDERSPQLSILAVEVEATGIVDLRDHAELARLGIDPADAAAKWQADASAGRTPPSWGVRSALEDQGARGLIDPSRRRPGLWHLTLFAWNRPGAPTVRPLPEQSTPCR</sequence>
<dbReference type="InterPro" id="IPR014914">
    <property type="entry name" value="RES_dom"/>
</dbReference>
<evidence type="ECO:0000313" key="3">
    <source>
        <dbReference type="Proteomes" id="UP000823823"/>
    </source>
</evidence>